<dbReference type="RefSeq" id="XP_015178368.1">
    <property type="nucleotide sequence ID" value="XM_015322882.1"/>
</dbReference>
<feature type="chain" id="PRO_5045022421" evidence="1">
    <location>
        <begin position="25"/>
        <end position="326"/>
    </location>
</feature>
<sequence length="326" mass="37335">MLMQKRIIIMAFALLSFAITNSISKECNINDRRRVTCHCDGNQEFCLPKEKHYMNATSLSLSSCLTANLLHTAFMESDWIEEFVVKNISEMLNLDTSFHSTQLKRFELTNIQQMPYIKHDTFLNLENIEHFEMRNVHVDYFEEQFVEIKVDQFVMANVTISNMKGFNFSKKGETLQIIDCEFRNVSTILNFGQFSKVEIVNSKFELQEPGNLMIESDIAIVSDNIFFNVSINIVAVNNVKINNICADGKSSLRLSSDKIESFNNKLPTDIIYSKGQTSDDVLKNNNTICKAGDCKCPKSNGQNANRPITIVFFFQIILFLITCMNI</sequence>
<dbReference type="SUPFAM" id="SSF51126">
    <property type="entry name" value="Pectin lyase-like"/>
    <property type="match status" value="1"/>
</dbReference>
<keyword evidence="1" id="KW-0732">Signal</keyword>
<gene>
    <name evidence="3 4 5" type="primary">LOC107067401</name>
</gene>
<evidence type="ECO:0000313" key="3">
    <source>
        <dbReference type="RefSeq" id="XP_015178366.1"/>
    </source>
</evidence>
<dbReference type="RefSeq" id="XP_015178366.1">
    <property type="nucleotide sequence ID" value="XM_015322880.1"/>
</dbReference>
<evidence type="ECO:0000256" key="1">
    <source>
        <dbReference type="SAM" id="SignalP"/>
    </source>
</evidence>
<dbReference type="Proteomes" id="UP000694924">
    <property type="component" value="Unplaced"/>
</dbReference>
<evidence type="ECO:0000313" key="4">
    <source>
        <dbReference type="RefSeq" id="XP_015178367.1"/>
    </source>
</evidence>
<evidence type="ECO:0000313" key="2">
    <source>
        <dbReference type="Proteomes" id="UP000694924"/>
    </source>
</evidence>
<keyword evidence="2" id="KW-1185">Reference proteome</keyword>
<dbReference type="RefSeq" id="XP_015178367.1">
    <property type="nucleotide sequence ID" value="XM_015322881.1"/>
</dbReference>
<dbReference type="InterPro" id="IPR011050">
    <property type="entry name" value="Pectin_lyase_fold/virulence"/>
</dbReference>
<feature type="signal peptide" evidence="1">
    <location>
        <begin position="1"/>
        <end position="24"/>
    </location>
</feature>
<reference evidence="3 4" key="1">
    <citation type="submission" date="2025-05" db="UniProtKB">
        <authorList>
            <consortium name="RefSeq"/>
        </authorList>
    </citation>
    <scope>IDENTIFICATION</scope>
    <source>
        <tissue evidence="3 4">Whole body</tissue>
    </source>
</reference>
<dbReference type="GeneID" id="107067401"/>
<evidence type="ECO:0000313" key="5">
    <source>
        <dbReference type="RefSeq" id="XP_015178368.1"/>
    </source>
</evidence>
<organism evidence="2 4">
    <name type="scientific">Polistes dominula</name>
    <name type="common">European paper wasp</name>
    <name type="synonym">Vespa dominula</name>
    <dbReference type="NCBI Taxonomy" id="743375"/>
    <lineage>
        <taxon>Eukaryota</taxon>
        <taxon>Metazoa</taxon>
        <taxon>Ecdysozoa</taxon>
        <taxon>Arthropoda</taxon>
        <taxon>Hexapoda</taxon>
        <taxon>Insecta</taxon>
        <taxon>Pterygota</taxon>
        <taxon>Neoptera</taxon>
        <taxon>Endopterygota</taxon>
        <taxon>Hymenoptera</taxon>
        <taxon>Apocrita</taxon>
        <taxon>Aculeata</taxon>
        <taxon>Vespoidea</taxon>
        <taxon>Vespidae</taxon>
        <taxon>Polistinae</taxon>
        <taxon>Polistini</taxon>
        <taxon>Polistes</taxon>
    </lineage>
</organism>
<accession>A0ABM1IDT0</accession>
<proteinExistence type="predicted"/>
<protein>
    <submittedName>
        <fullName evidence="3 4">Uncharacterized protein LOC107067401</fullName>
    </submittedName>
</protein>
<name>A0ABM1IDT0_POLDO</name>